<gene>
    <name evidence="1" type="ORF">COY52_11015</name>
</gene>
<organism evidence="1 2">
    <name type="scientific">Candidatus Desantisbacteria bacterium CG_4_10_14_0_8_um_filter_48_22</name>
    <dbReference type="NCBI Taxonomy" id="1974543"/>
    <lineage>
        <taxon>Bacteria</taxon>
        <taxon>Candidatus Desantisiibacteriota</taxon>
    </lineage>
</organism>
<evidence type="ECO:0000313" key="1">
    <source>
        <dbReference type="EMBL" id="PIZ14790.1"/>
    </source>
</evidence>
<dbReference type="Proteomes" id="UP000229307">
    <property type="component" value="Unassembled WGS sequence"/>
</dbReference>
<dbReference type="AlphaFoldDB" id="A0A2M7S5K3"/>
<proteinExistence type="predicted"/>
<dbReference type="EMBL" id="PFMR01000301">
    <property type="protein sequence ID" value="PIZ14790.1"/>
    <property type="molecule type" value="Genomic_DNA"/>
</dbReference>
<accession>A0A2M7S5K3</accession>
<comment type="caution">
    <text evidence="1">The sequence shown here is derived from an EMBL/GenBank/DDBJ whole genome shotgun (WGS) entry which is preliminary data.</text>
</comment>
<protein>
    <submittedName>
        <fullName evidence="1">Uncharacterized protein</fullName>
    </submittedName>
</protein>
<evidence type="ECO:0000313" key="2">
    <source>
        <dbReference type="Proteomes" id="UP000229307"/>
    </source>
</evidence>
<name>A0A2M7S5K3_9BACT</name>
<sequence length="109" mass="12319">MGMGNFIGNFVKRLTVKEIVKKLPNASKENLVALAKIAEKIASLPEDKEKAKIVGEMFQNDHPSLIYAKKILGKLAPNCRDKFAVNLMVNHLLINNGVREKFRRKEIQC</sequence>
<reference evidence="2" key="1">
    <citation type="submission" date="2017-09" db="EMBL/GenBank/DDBJ databases">
        <title>Depth-based differentiation of microbial function through sediment-hosted aquifers and enrichment of novel symbionts in the deep terrestrial subsurface.</title>
        <authorList>
            <person name="Probst A.J."/>
            <person name="Ladd B."/>
            <person name="Jarett J.K."/>
            <person name="Geller-Mcgrath D.E."/>
            <person name="Sieber C.M.K."/>
            <person name="Emerson J.B."/>
            <person name="Anantharaman K."/>
            <person name="Thomas B.C."/>
            <person name="Malmstrom R."/>
            <person name="Stieglmeier M."/>
            <person name="Klingl A."/>
            <person name="Woyke T."/>
            <person name="Ryan C.M."/>
            <person name="Banfield J.F."/>
        </authorList>
    </citation>
    <scope>NUCLEOTIDE SEQUENCE [LARGE SCALE GENOMIC DNA]</scope>
</reference>